<dbReference type="EMBL" id="SMZJ02000016">
    <property type="protein sequence ID" value="TWO30752.1"/>
    <property type="molecule type" value="Genomic_DNA"/>
</dbReference>
<dbReference type="RefSeq" id="WP_133357567.1">
    <property type="nucleotide sequence ID" value="NZ_SMZJ02000016.1"/>
</dbReference>
<reference evidence="3 4" key="2">
    <citation type="submission" date="2019-07" db="EMBL/GenBank/DDBJ databases">
        <title>Seonamhaeicola sp. W255 draft genome.</title>
        <authorList>
            <person name="Zhang X.-Y."/>
            <person name="Zhang R."/>
            <person name="Zhong Y.-L."/>
            <person name="Du Z.-J."/>
        </authorList>
    </citation>
    <scope>NUCLEOTIDE SEQUENCE [LARGE SCALE GENOMIC DNA]</scope>
    <source>
        <strain evidence="3 4">W255</strain>
    </source>
</reference>
<keyword evidence="1 3" id="KW-0378">Hydrolase</keyword>
<dbReference type="Gene3D" id="3.40.50.1820">
    <property type="entry name" value="alpha/beta hydrolase"/>
    <property type="match status" value="1"/>
</dbReference>
<organism evidence="3 4">
    <name type="scientific">Seonamhaeicola sediminis</name>
    <dbReference type="NCBI Taxonomy" id="2528206"/>
    <lineage>
        <taxon>Bacteria</taxon>
        <taxon>Pseudomonadati</taxon>
        <taxon>Bacteroidota</taxon>
        <taxon>Flavobacteriia</taxon>
        <taxon>Flavobacteriales</taxon>
        <taxon>Flavobacteriaceae</taxon>
    </lineage>
</organism>
<sequence>MKILQTLIIVSVFQISFSQIHSTDSLNAVTSSTHVYKVIKKDTLKLDLYKPKYFNDSKPILIYVHGGGFASGSRNESHTVEFCNKLAEHGFPVASISYRLTMKNKGLGCNVKVKEKLKAFNRASEDISYAAKFLIKNSKNLKINTNNIVLAGNSSGAEAILNLVYVYDNDILPKHYKFGGVISLTGAVISLENINTSTAIPTQLFHGTNDNLVPYYIAAHHFCEEEDTGYLLLYGSRAIADRLKGLGKSYFLTSIVAEPHQRSSAPMHNHFNDILDFLNNDIIDNNIRQTERILGF</sequence>
<name>A0A562Y922_9FLAO</name>
<dbReference type="Proteomes" id="UP000295814">
    <property type="component" value="Unassembled WGS sequence"/>
</dbReference>
<dbReference type="Pfam" id="PF20434">
    <property type="entry name" value="BD-FAE"/>
    <property type="match status" value="1"/>
</dbReference>
<evidence type="ECO:0000313" key="4">
    <source>
        <dbReference type="Proteomes" id="UP000295814"/>
    </source>
</evidence>
<comment type="caution">
    <text evidence="3">The sequence shown here is derived from an EMBL/GenBank/DDBJ whole genome shotgun (WGS) entry which is preliminary data.</text>
</comment>
<reference evidence="3 4" key="1">
    <citation type="submission" date="2019-03" db="EMBL/GenBank/DDBJ databases">
        <authorList>
            <person name="Zhong Y.L."/>
        </authorList>
    </citation>
    <scope>NUCLEOTIDE SEQUENCE [LARGE SCALE GENOMIC DNA]</scope>
    <source>
        <strain evidence="3 4">W255</strain>
    </source>
</reference>
<evidence type="ECO:0000259" key="2">
    <source>
        <dbReference type="Pfam" id="PF20434"/>
    </source>
</evidence>
<dbReference type="GO" id="GO:0016787">
    <property type="term" value="F:hydrolase activity"/>
    <property type="evidence" value="ECO:0007669"/>
    <property type="project" value="UniProtKB-KW"/>
</dbReference>
<dbReference type="OrthoDB" id="9803990at2"/>
<keyword evidence="4" id="KW-1185">Reference proteome</keyword>
<dbReference type="InterPro" id="IPR049492">
    <property type="entry name" value="BD-FAE-like_dom"/>
</dbReference>
<feature type="domain" description="BD-FAE-like" evidence="2">
    <location>
        <begin position="46"/>
        <end position="158"/>
    </location>
</feature>
<dbReference type="InterPro" id="IPR029058">
    <property type="entry name" value="AB_hydrolase_fold"/>
</dbReference>
<dbReference type="AlphaFoldDB" id="A0A562Y922"/>
<protein>
    <submittedName>
        <fullName evidence="3">Alpha/beta hydrolase</fullName>
    </submittedName>
</protein>
<evidence type="ECO:0000313" key="3">
    <source>
        <dbReference type="EMBL" id="TWO30752.1"/>
    </source>
</evidence>
<gene>
    <name evidence="3" type="ORF">E1J38_014530</name>
</gene>
<proteinExistence type="predicted"/>
<accession>A0A562Y922</accession>
<dbReference type="PANTHER" id="PTHR48081">
    <property type="entry name" value="AB HYDROLASE SUPERFAMILY PROTEIN C4A8.06C"/>
    <property type="match status" value="1"/>
</dbReference>
<dbReference type="SUPFAM" id="SSF53474">
    <property type="entry name" value="alpha/beta-Hydrolases"/>
    <property type="match status" value="1"/>
</dbReference>
<dbReference type="InterPro" id="IPR050300">
    <property type="entry name" value="GDXG_lipolytic_enzyme"/>
</dbReference>
<evidence type="ECO:0000256" key="1">
    <source>
        <dbReference type="ARBA" id="ARBA00022801"/>
    </source>
</evidence>